<name>A0A4C1VNK7_EUMVA</name>
<dbReference type="AlphaFoldDB" id="A0A4C1VNK7"/>
<dbReference type="Proteomes" id="UP000299102">
    <property type="component" value="Unassembled WGS sequence"/>
</dbReference>
<protein>
    <submittedName>
        <fullName evidence="1">Uncharacterized protein</fullName>
    </submittedName>
</protein>
<dbReference type="EMBL" id="BGZK01000366">
    <property type="protein sequence ID" value="GBP39464.1"/>
    <property type="molecule type" value="Genomic_DNA"/>
</dbReference>
<sequence length="223" mass="25140">MSGIEFESGMESRIENGVRIRIENKTGTEIENGTKVENECGIKSLTKIGIKNDIRIAIDIDRYVIFVYVEVELSLFTLERSSAGGSAPTPTLARFAYHFVFVDGSDTVIRKYFNINACQEYSNYQQMRPPTTFQDIAYAMHFVIYKGRRQASSSSVHRQTYMLVNYTSKQSGDEARPAGDASRAESRPAVVGFMPFLRLFVNFIGDRGVFSTPCRYAGRNDCL</sequence>
<organism evidence="1 2">
    <name type="scientific">Eumeta variegata</name>
    <name type="common">Bagworm moth</name>
    <name type="synonym">Eumeta japonica</name>
    <dbReference type="NCBI Taxonomy" id="151549"/>
    <lineage>
        <taxon>Eukaryota</taxon>
        <taxon>Metazoa</taxon>
        <taxon>Ecdysozoa</taxon>
        <taxon>Arthropoda</taxon>
        <taxon>Hexapoda</taxon>
        <taxon>Insecta</taxon>
        <taxon>Pterygota</taxon>
        <taxon>Neoptera</taxon>
        <taxon>Endopterygota</taxon>
        <taxon>Lepidoptera</taxon>
        <taxon>Glossata</taxon>
        <taxon>Ditrysia</taxon>
        <taxon>Tineoidea</taxon>
        <taxon>Psychidae</taxon>
        <taxon>Oiketicinae</taxon>
        <taxon>Eumeta</taxon>
    </lineage>
</organism>
<comment type="caution">
    <text evidence="1">The sequence shown here is derived from an EMBL/GenBank/DDBJ whole genome shotgun (WGS) entry which is preliminary data.</text>
</comment>
<gene>
    <name evidence="1" type="ORF">EVAR_23815_1</name>
</gene>
<reference evidence="1 2" key="1">
    <citation type="journal article" date="2019" name="Commun. Biol.">
        <title>The bagworm genome reveals a unique fibroin gene that provides high tensile strength.</title>
        <authorList>
            <person name="Kono N."/>
            <person name="Nakamura H."/>
            <person name="Ohtoshi R."/>
            <person name="Tomita M."/>
            <person name="Numata K."/>
            <person name="Arakawa K."/>
        </authorList>
    </citation>
    <scope>NUCLEOTIDE SEQUENCE [LARGE SCALE GENOMIC DNA]</scope>
</reference>
<evidence type="ECO:0000313" key="2">
    <source>
        <dbReference type="Proteomes" id="UP000299102"/>
    </source>
</evidence>
<accession>A0A4C1VNK7</accession>
<evidence type="ECO:0000313" key="1">
    <source>
        <dbReference type="EMBL" id="GBP39464.1"/>
    </source>
</evidence>
<keyword evidence="2" id="KW-1185">Reference proteome</keyword>
<proteinExistence type="predicted"/>